<keyword evidence="7" id="KW-0057">Aromatic amino acid biosynthesis</keyword>
<keyword evidence="6 7" id="KW-0456">Lyase</keyword>
<sequence>MRVAVFNGPNLNLLGIREPEIYGTTTLAEIEARLEEVGAELGVTLLFSQFNDEGRMLDAIHNCRGVVDACLVNAGAWTHTSLALRDAFAGVQLPYVEVHLSNIYAREPERRHSWLAPGAIAIVAGFGADGYELALRGLVKAIHVRRSSGARVEELGDAIEG</sequence>
<evidence type="ECO:0000256" key="5">
    <source>
        <dbReference type="ARBA" id="ARBA00012060"/>
    </source>
</evidence>
<comment type="subunit">
    <text evidence="4 7">Homododecamer.</text>
</comment>
<dbReference type="PANTHER" id="PTHR21272:SF3">
    <property type="entry name" value="CATABOLIC 3-DEHYDROQUINASE"/>
    <property type="match status" value="1"/>
</dbReference>
<evidence type="ECO:0000256" key="8">
    <source>
        <dbReference type="PIRSR" id="PIRSR001399-1"/>
    </source>
</evidence>
<evidence type="ECO:0000256" key="9">
    <source>
        <dbReference type="PIRSR" id="PIRSR001399-2"/>
    </source>
</evidence>
<evidence type="ECO:0000313" key="12">
    <source>
        <dbReference type="EMBL" id="WKW15410.1"/>
    </source>
</evidence>
<dbReference type="NCBIfam" id="NF003806">
    <property type="entry name" value="PRK05395.1-3"/>
    <property type="match status" value="1"/>
</dbReference>
<keyword evidence="13" id="KW-1185">Reference proteome</keyword>
<feature type="binding site" evidence="7 9">
    <location>
        <position position="110"/>
    </location>
    <ligand>
        <name>substrate</name>
    </ligand>
</feature>
<evidence type="ECO:0000256" key="2">
    <source>
        <dbReference type="ARBA" id="ARBA00004902"/>
    </source>
</evidence>
<dbReference type="CDD" id="cd00466">
    <property type="entry name" value="DHQase_II"/>
    <property type="match status" value="1"/>
</dbReference>
<dbReference type="NCBIfam" id="NF003805">
    <property type="entry name" value="PRK05395.1-2"/>
    <property type="match status" value="1"/>
</dbReference>
<feature type="binding site" evidence="7 9">
    <location>
        <position position="79"/>
    </location>
    <ligand>
        <name>substrate</name>
    </ligand>
</feature>
<organism evidence="11">
    <name type="scientific">Pseudogemmatithrix spongiicola</name>
    <dbReference type="NCBI Taxonomy" id="3062599"/>
    <lineage>
        <taxon>Bacteria</taxon>
        <taxon>Pseudomonadati</taxon>
        <taxon>Gemmatimonadota</taxon>
        <taxon>Gemmatimonadia</taxon>
        <taxon>Gemmatimonadales</taxon>
        <taxon>Gemmatimonadaceae</taxon>
        <taxon>Pseudogemmatithrix</taxon>
    </lineage>
</organism>
<gene>
    <name evidence="7" type="primary">aroQ</name>
    <name evidence="11" type="ORF">Strain138_001796</name>
    <name evidence="12" type="ORF">Strain318_001795</name>
</gene>
<dbReference type="Pfam" id="PF01220">
    <property type="entry name" value="DHquinase_II"/>
    <property type="match status" value="1"/>
</dbReference>
<dbReference type="PANTHER" id="PTHR21272">
    <property type="entry name" value="CATABOLIC 3-DEHYDROQUINASE"/>
    <property type="match status" value="1"/>
</dbReference>
<dbReference type="InterPro" id="IPR001874">
    <property type="entry name" value="DHquinase_II"/>
</dbReference>
<dbReference type="GO" id="GO:0019631">
    <property type="term" value="P:quinate catabolic process"/>
    <property type="evidence" value="ECO:0007669"/>
    <property type="project" value="TreeGrafter"/>
</dbReference>
<dbReference type="Proteomes" id="UP001229955">
    <property type="component" value="Chromosome"/>
</dbReference>
<dbReference type="GO" id="GO:0009423">
    <property type="term" value="P:chorismate biosynthetic process"/>
    <property type="evidence" value="ECO:0007669"/>
    <property type="project" value="UniProtKB-UniRule"/>
</dbReference>
<feature type="active site" description="Proton acceptor" evidence="7 8">
    <location>
        <position position="22"/>
    </location>
</feature>
<dbReference type="GO" id="GO:0008652">
    <property type="term" value="P:amino acid biosynthetic process"/>
    <property type="evidence" value="ECO:0007669"/>
    <property type="project" value="UniProtKB-KW"/>
</dbReference>
<protein>
    <recommendedName>
        <fullName evidence="5 7">3-dehydroquinate dehydratase</fullName>
        <shortName evidence="7">3-dehydroquinase</shortName>
        <ecNumber evidence="5 7">4.2.1.10</ecNumber>
    </recommendedName>
    <alternativeName>
        <fullName evidence="7">Type II DHQase</fullName>
    </alternativeName>
</protein>
<name>A0AA49JV70_9BACT</name>
<dbReference type="HAMAP" id="MF_00169">
    <property type="entry name" value="AroQ"/>
    <property type="match status" value="1"/>
</dbReference>
<dbReference type="GO" id="GO:0003855">
    <property type="term" value="F:3-dehydroquinate dehydratase activity"/>
    <property type="evidence" value="ECO:0007669"/>
    <property type="project" value="UniProtKB-UniRule"/>
</dbReference>
<dbReference type="RefSeq" id="WP_367885380.1">
    <property type="nucleotide sequence ID" value="NZ_CP130612.1"/>
</dbReference>
<comment type="function">
    <text evidence="7">Catalyzes a trans-dehydration via an enolate intermediate.</text>
</comment>
<evidence type="ECO:0000256" key="6">
    <source>
        <dbReference type="ARBA" id="ARBA00023239"/>
    </source>
</evidence>
<evidence type="ECO:0000256" key="4">
    <source>
        <dbReference type="ARBA" id="ARBA00011193"/>
    </source>
</evidence>
<comment type="catalytic activity">
    <reaction evidence="1 7">
        <text>3-dehydroquinate = 3-dehydroshikimate + H2O</text>
        <dbReference type="Rhea" id="RHEA:21096"/>
        <dbReference type="ChEBI" id="CHEBI:15377"/>
        <dbReference type="ChEBI" id="CHEBI:16630"/>
        <dbReference type="ChEBI" id="CHEBI:32364"/>
        <dbReference type="EC" id="4.2.1.10"/>
    </reaction>
</comment>
<dbReference type="AlphaFoldDB" id="A0AA49JV70"/>
<feature type="binding site" evidence="7 9">
    <location>
        <position position="86"/>
    </location>
    <ligand>
        <name>substrate</name>
    </ligand>
</feature>
<evidence type="ECO:0000256" key="3">
    <source>
        <dbReference type="ARBA" id="ARBA00011037"/>
    </source>
</evidence>
<dbReference type="KEGG" id="pspc:Strain318_001795"/>
<dbReference type="GO" id="GO:0009073">
    <property type="term" value="P:aromatic amino acid family biosynthetic process"/>
    <property type="evidence" value="ECO:0007669"/>
    <property type="project" value="UniProtKB-KW"/>
</dbReference>
<feature type="binding site" evidence="7 9">
    <location>
        <begin position="100"/>
        <end position="101"/>
    </location>
    <ligand>
        <name>substrate</name>
    </ligand>
</feature>
<dbReference type="EMBL" id="CP130613">
    <property type="protein sequence ID" value="WKW15410.1"/>
    <property type="molecule type" value="Genomic_DNA"/>
</dbReference>
<accession>A0AA49K0U3</accession>
<dbReference type="InterPro" id="IPR036441">
    <property type="entry name" value="DHquinase_II_sf"/>
</dbReference>
<evidence type="ECO:0000313" key="11">
    <source>
        <dbReference type="EMBL" id="WKW12503.1"/>
    </source>
</evidence>
<dbReference type="SUPFAM" id="SSF52304">
    <property type="entry name" value="Type II 3-dehydroquinate dehydratase"/>
    <property type="match status" value="1"/>
</dbReference>
<feature type="binding site" evidence="7 9">
    <location>
        <position position="73"/>
    </location>
    <ligand>
        <name>substrate</name>
    </ligand>
</feature>
<comment type="pathway">
    <text evidence="2 7">Metabolic intermediate biosynthesis; chorismate biosynthesis; chorismate from D-erythrose 4-phosphate and phosphoenolpyruvate: step 3/7.</text>
</comment>
<dbReference type="EC" id="4.2.1.10" evidence="5 7"/>
<dbReference type="NCBIfam" id="NF003807">
    <property type="entry name" value="PRK05395.1-4"/>
    <property type="match status" value="1"/>
</dbReference>
<evidence type="ECO:0000256" key="1">
    <source>
        <dbReference type="ARBA" id="ARBA00001864"/>
    </source>
</evidence>
<evidence type="ECO:0000313" key="13">
    <source>
        <dbReference type="Proteomes" id="UP001229955"/>
    </source>
</evidence>
<dbReference type="Gene3D" id="3.40.50.9100">
    <property type="entry name" value="Dehydroquinase, class II"/>
    <property type="match status" value="1"/>
</dbReference>
<feature type="active site" description="Proton donor" evidence="7 8">
    <location>
        <position position="99"/>
    </location>
</feature>
<reference evidence="11" key="1">
    <citation type="submission" date="2023-07" db="EMBL/GenBank/DDBJ databases">
        <authorList>
            <person name="Haufschild T."/>
            <person name="Kallscheuer N."/>
            <person name="Hammer J."/>
            <person name="Kohn T."/>
            <person name="Kabuu M."/>
            <person name="Jogler M."/>
            <person name="Wohfarth N."/>
            <person name="Heuer A."/>
            <person name="Rohde M."/>
            <person name="van Teeseling M.C.F."/>
            <person name="Jogler C."/>
        </authorList>
    </citation>
    <scope>NUCLEOTIDE SEQUENCE</scope>
    <source>
        <strain evidence="11">Strain 138</strain>
        <strain evidence="12">Strain 318</strain>
    </source>
</reference>
<keyword evidence="7" id="KW-0028">Amino-acid biosynthesis</keyword>
<evidence type="ECO:0000256" key="7">
    <source>
        <dbReference type="HAMAP-Rule" id="MF_00169"/>
    </source>
</evidence>
<dbReference type="PIRSF" id="PIRSF001399">
    <property type="entry name" value="DHquinase_II"/>
    <property type="match status" value="1"/>
</dbReference>
<dbReference type="EMBL" id="CP130612">
    <property type="protein sequence ID" value="WKW12503.1"/>
    <property type="molecule type" value="Genomic_DNA"/>
</dbReference>
<comment type="similarity">
    <text evidence="3 7">Belongs to the type-II 3-dehydroquinase family.</text>
</comment>
<accession>A0AA49JV70</accession>
<proteinExistence type="inferred from homology"/>
<feature type="site" description="Transition state stabilizer" evidence="7 10">
    <location>
        <position position="17"/>
    </location>
</feature>
<evidence type="ECO:0000256" key="10">
    <source>
        <dbReference type="PIRSR" id="PIRSR001399-3"/>
    </source>
</evidence>